<dbReference type="GO" id="GO:0008094">
    <property type="term" value="F:ATP-dependent activity, acting on DNA"/>
    <property type="evidence" value="ECO:0007669"/>
    <property type="project" value="TreeGrafter"/>
</dbReference>
<dbReference type="GO" id="GO:0006281">
    <property type="term" value="P:DNA repair"/>
    <property type="evidence" value="ECO:0007669"/>
    <property type="project" value="TreeGrafter"/>
</dbReference>
<dbReference type="GO" id="GO:0005634">
    <property type="term" value="C:nucleus"/>
    <property type="evidence" value="ECO:0007669"/>
    <property type="project" value="TreeGrafter"/>
</dbReference>
<organism evidence="6 7">
    <name type="scientific">Lasiosphaeria miniovina</name>
    <dbReference type="NCBI Taxonomy" id="1954250"/>
    <lineage>
        <taxon>Eukaryota</taxon>
        <taxon>Fungi</taxon>
        <taxon>Dikarya</taxon>
        <taxon>Ascomycota</taxon>
        <taxon>Pezizomycotina</taxon>
        <taxon>Sordariomycetes</taxon>
        <taxon>Sordariomycetidae</taxon>
        <taxon>Sordariales</taxon>
        <taxon>Lasiosphaeriaceae</taxon>
        <taxon>Lasiosphaeria</taxon>
    </lineage>
</organism>
<dbReference type="RefSeq" id="XP_060289726.1">
    <property type="nucleotide sequence ID" value="XM_060435565.1"/>
</dbReference>
<evidence type="ECO:0000313" key="6">
    <source>
        <dbReference type="EMBL" id="KAK0702062.1"/>
    </source>
</evidence>
<dbReference type="GO" id="GO:0004386">
    <property type="term" value="F:helicase activity"/>
    <property type="evidence" value="ECO:0007669"/>
    <property type="project" value="UniProtKB-KW"/>
</dbReference>
<keyword evidence="4" id="KW-0067">ATP-binding</keyword>
<accession>A0AA39ZQY9</accession>
<keyword evidence="7" id="KW-1185">Reference proteome</keyword>
<dbReference type="Gene3D" id="3.40.50.10810">
    <property type="entry name" value="Tandem AAA-ATPase domain"/>
    <property type="match status" value="1"/>
</dbReference>
<evidence type="ECO:0000256" key="2">
    <source>
        <dbReference type="ARBA" id="ARBA00022801"/>
    </source>
</evidence>
<dbReference type="Proteomes" id="UP001172101">
    <property type="component" value="Unassembled WGS sequence"/>
</dbReference>
<keyword evidence="2" id="KW-0378">Hydrolase</keyword>
<dbReference type="InterPro" id="IPR000330">
    <property type="entry name" value="SNF2_N"/>
</dbReference>
<dbReference type="PANTHER" id="PTHR45626">
    <property type="entry name" value="TRANSCRIPTION TERMINATION FACTOR 2-RELATED"/>
    <property type="match status" value="1"/>
</dbReference>
<name>A0AA39ZQY9_9PEZI</name>
<evidence type="ECO:0000256" key="1">
    <source>
        <dbReference type="ARBA" id="ARBA00022741"/>
    </source>
</evidence>
<evidence type="ECO:0000259" key="5">
    <source>
        <dbReference type="Pfam" id="PF00176"/>
    </source>
</evidence>
<dbReference type="EMBL" id="JAUIRO010000009">
    <property type="protein sequence ID" value="KAK0702062.1"/>
    <property type="molecule type" value="Genomic_DNA"/>
</dbReference>
<gene>
    <name evidence="6" type="ORF">B0T26DRAFT_539810</name>
</gene>
<dbReference type="GeneID" id="85318835"/>
<dbReference type="Pfam" id="PF00176">
    <property type="entry name" value="SNF2-rel_dom"/>
    <property type="match status" value="1"/>
</dbReference>
<dbReference type="SUPFAM" id="SSF52540">
    <property type="entry name" value="P-loop containing nucleoside triphosphate hydrolases"/>
    <property type="match status" value="1"/>
</dbReference>
<evidence type="ECO:0000256" key="4">
    <source>
        <dbReference type="ARBA" id="ARBA00022840"/>
    </source>
</evidence>
<dbReference type="AlphaFoldDB" id="A0AA39ZQY9"/>
<dbReference type="InterPro" id="IPR038718">
    <property type="entry name" value="SNF2-like_sf"/>
</dbReference>
<feature type="domain" description="SNF2 N-terminal" evidence="5">
    <location>
        <begin position="48"/>
        <end position="158"/>
    </location>
</feature>
<keyword evidence="1" id="KW-0547">Nucleotide-binding</keyword>
<keyword evidence="3" id="KW-0347">Helicase</keyword>
<dbReference type="InterPro" id="IPR050628">
    <property type="entry name" value="SNF2_RAD54_helicase_TF"/>
</dbReference>
<dbReference type="PANTHER" id="PTHR45626:SF17">
    <property type="entry name" value="HELICASE-LIKE TRANSCRIPTION FACTOR"/>
    <property type="match status" value="1"/>
</dbReference>
<evidence type="ECO:0000313" key="7">
    <source>
        <dbReference type="Proteomes" id="UP001172101"/>
    </source>
</evidence>
<evidence type="ECO:0000256" key="3">
    <source>
        <dbReference type="ARBA" id="ARBA00022806"/>
    </source>
</evidence>
<dbReference type="InterPro" id="IPR027417">
    <property type="entry name" value="P-loop_NTPase"/>
</dbReference>
<reference evidence="6" key="1">
    <citation type="submission" date="2023-06" db="EMBL/GenBank/DDBJ databases">
        <title>Genome-scale phylogeny and comparative genomics of the fungal order Sordariales.</title>
        <authorList>
            <consortium name="Lawrence Berkeley National Laboratory"/>
            <person name="Hensen N."/>
            <person name="Bonometti L."/>
            <person name="Westerberg I."/>
            <person name="Brannstrom I.O."/>
            <person name="Guillou S."/>
            <person name="Cros-Aarteil S."/>
            <person name="Calhoun S."/>
            <person name="Haridas S."/>
            <person name="Kuo A."/>
            <person name="Mondo S."/>
            <person name="Pangilinan J."/>
            <person name="Riley R."/>
            <person name="LaButti K."/>
            <person name="Andreopoulos B."/>
            <person name="Lipzen A."/>
            <person name="Chen C."/>
            <person name="Yanf M."/>
            <person name="Daum C."/>
            <person name="Ng V."/>
            <person name="Clum A."/>
            <person name="Steindorff A."/>
            <person name="Ohm R."/>
            <person name="Martin F."/>
            <person name="Silar P."/>
            <person name="Natvig D."/>
            <person name="Lalanne C."/>
            <person name="Gautier V."/>
            <person name="Ament-velasquez S.L."/>
            <person name="Kruys A."/>
            <person name="Hutchinson M.I."/>
            <person name="Powell A.J."/>
            <person name="Barry K."/>
            <person name="Miller A.N."/>
            <person name="Grigoriev I.V."/>
            <person name="Debuchy R."/>
            <person name="Gladieux P."/>
            <person name="Thoren M.H."/>
            <person name="Johannesson H."/>
        </authorList>
    </citation>
    <scope>NUCLEOTIDE SEQUENCE</scope>
    <source>
        <strain evidence="6">SMH2392-1A</strain>
    </source>
</reference>
<dbReference type="GO" id="GO:0016787">
    <property type="term" value="F:hydrolase activity"/>
    <property type="evidence" value="ECO:0007669"/>
    <property type="project" value="UniProtKB-KW"/>
</dbReference>
<proteinExistence type="predicted"/>
<sequence length="201" mass="21950">MRGDERAIGAKLSDAGLFLQHPAAHECSSQNVSFQSLSLRKLTRHGSHQLVALAMMIERECGIVENPRYPTLWASTTDNQPRQIITSKYRDSPVPVYGGVSADEMGLGKTLSVLALICSSLDDLHHHQSASQQESMVTGTLMVAPKSKITAWQEQIDRSGVAPFNVFVSLWPLFPGTFFRTRSKSGYIMAPTAATSVTADT</sequence>
<dbReference type="GO" id="GO:0005524">
    <property type="term" value="F:ATP binding"/>
    <property type="evidence" value="ECO:0007669"/>
    <property type="project" value="UniProtKB-KW"/>
</dbReference>
<comment type="caution">
    <text evidence="6">The sequence shown here is derived from an EMBL/GenBank/DDBJ whole genome shotgun (WGS) entry which is preliminary data.</text>
</comment>
<protein>
    <recommendedName>
        <fullName evidence="5">SNF2 N-terminal domain-containing protein</fullName>
    </recommendedName>
</protein>